<proteinExistence type="predicted"/>
<dbReference type="Proteomes" id="UP001500542">
    <property type="component" value="Unassembled WGS sequence"/>
</dbReference>
<feature type="compositionally biased region" description="Basic and acidic residues" evidence="1">
    <location>
        <begin position="33"/>
        <end position="58"/>
    </location>
</feature>
<sequence>MPSTTLTTQSRQPGPLIAHASQSISTTSSKVGKHPDLHPAEKDAKDPHRQFSAEHSEEAAAGEVRGRCGQAPDG</sequence>
<name>A0ABP4C2K1_9ACTN</name>
<organism evidence="2 3">
    <name type="scientific">Kribbella koreensis</name>
    <dbReference type="NCBI Taxonomy" id="57909"/>
    <lineage>
        <taxon>Bacteria</taxon>
        <taxon>Bacillati</taxon>
        <taxon>Actinomycetota</taxon>
        <taxon>Actinomycetes</taxon>
        <taxon>Propionibacteriales</taxon>
        <taxon>Kribbellaceae</taxon>
        <taxon>Kribbella</taxon>
    </lineage>
</organism>
<feature type="region of interest" description="Disordered" evidence="1">
    <location>
        <begin position="1"/>
        <end position="74"/>
    </location>
</feature>
<gene>
    <name evidence="2" type="ORF">GCM10009554_70850</name>
</gene>
<comment type="caution">
    <text evidence="2">The sequence shown here is derived from an EMBL/GenBank/DDBJ whole genome shotgun (WGS) entry which is preliminary data.</text>
</comment>
<accession>A0ABP4C2K1</accession>
<dbReference type="EMBL" id="BAAAHK010000020">
    <property type="protein sequence ID" value="GAA0958516.1"/>
    <property type="molecule type" value="Genomic_DNA"/>
</dbReference>
<protein>
    <submittedName>
        <fullName evidence="2">Uncharacterized protein</fullName>
    </submittedName>
</protein>
<feature type="compositionally biased region" description="Polar residues" evidence="1">
    <location>
        <begin position="1"/>
        <end position="12"/>
    </location>
</feature>
<reference evidence="3" key="1">
    <citation type="journal article" date="2019" name="Int. J. Syst. Evol. Microbiol.">
        <title>The Global Catalogue of Microorganisms (GCM) 10K type strain sequencing project: providing services to taxonomists for standard genome sequencing and annotation.</title>
        <authorList>
            <consortium name="The Broad Institute Genomics Platform"/>
            <consortium name="The Broad Institute Genome Sequencing Center for Infectious Disease"/>
            <person name="Wu L."/>
            <person name="Ma J."/>
        </authorList>
    </citation>
    <scope>NUCLEOTIDE SEQUENCE [LARGE SCALE GENOMIC DNA]</scope>
    <source>
        <strain evidence="3">JCM 10977</strain>
    </source>
</reference>
<keyword evidence="3" id="KW-1185">Reference proteome</keyword>
<evidence type="ECO:0000256" key="1">
    <source>
        <dbReference type="SAM" id="MobiDB-lite"/>
    </source>
</evidence>
<feature type="compositionally biased region" description="Polar residues" evidence="1">
    <location>
        <begin position="20"/>
        <end position="30"/>
    </location>
</feature>
<evidence type="ECO:0000313" key="3">
    <source>
        <dbReference type="Proteomes" id="UP001500542"/>
    </source>
</evidence>
<evidence type="ECO:0000313" key="2">
    <source>
        <dbReference type="EMBL" id="GAA0958516.1"/>
    </source>
</evidence>